<feature type="region of interest" description="Disordered" evidence="1">
    <location>
        <begin position="21"/>
        <end position="114"/>
    </location>
</feature>
<keyword evidence="3" id="KW-0732">Signal</keyword>
<dbReference type="EMBL" id="CADCSZ010000143">
    <property type="protein sequence ID" value="CAA9251298.1"/>
    <property type="molecule type" value="Genomic_DNA"/>
</dbReference>
<keyword evidence="2" id="KW-0812">Transmembrane</keyword>
<keyword evidence="4" id="KW-0808">Transferase</keyword>
<reference evidence="4" key="1">
    <citation type="submission" date="2020-02" db="EMBL/GenBank/DDBJ databases">
        <authorList>
            <person name="Meier V. D."/>
        </authorList>
    </citation>
    <scope>NUCLEOTIDE SEQUENCE</scope>
    <source>
        <strain evidence="4">AVDCRST_MAG76</strain>
    </source>
</reference>
<keyword evidence="4" id="KW-0378">Hydrolase</keyword>
<feature type="transmembrane region" description="Helical" evidence="2">
    <location>
        <begin position="118"/>
        <end position="139"/>
    </location>
</feature>
<gene>
    <name evidence="4" type="ORF">AVDCRST_MAG76-2289</name>
</gene>
<keyword evidence="2" id="KW-0472">Membrane</keyword>
<keyword evidence="2" id="KW-1133">Transmembrane helix</keyword>
<evidence type="ECO:0000313" key="4">
    <source>
        <dbReference type="EMBL" id="CAA9251298.1"/>
    </source>
</evidence>
<sequence>MFRRIAFVACILLLLSAAPATAASYGEVRDGPKKPTADKDDRDRDGKDKDKDGKDKDGKDKDRDGKDNDKDKDGKDKDGKDKDKDDTDEDEAAIGRRDVDAQGVGGDGLLARTGSDDVVPMVQAGMVLIGGGALLALVARRRRSERSNTNDA</sequence>
<feature type="compositionally biased region" description="Basic and acidic residues" evidence="1">
    <location>
        <begin position="27"/>
        <end position="85"/>
    </location>
</feature>
<accession>A0A6J4IIF2</accession>
<feature type="chain" id="PRO_5027020259" evidence="3">
    <location>
        <begin position="23"/>
        <end position="152"/>
    </location>
</feature>
<proteinExistence type="predicted"/>
<evidence type="ECO:0000256" key="3">
    <source>
        <dbReference type="SAM" id="SignalP"/>
    </source>
</evidence>
<evidence type="ECO:0000256" key="1">
    <source>
        <dbReference type="SAM" id="MobiDB-lite"/>
    </source>
</evidence>
<protein>
    <submittedName>
        <fullName evidence="4">Multimodular transpeptidase-transglycosylase</fullName>
        <ecNumber evidence="4">2.4.1.129</ecNumber>
        <ecNumber evidence="4">3.4.-.-</ecNumber>
    </submittedName>
</protein>
<dbReference type="EC" id="3.4.-.-" evidence="4"/>
<organism evidence="4">
    <name type="scientific">uncultured Acidimicrobiales bacterium</name>
    <dbReference type="NCBI Taxonomy" id="310071"/>
    <lineage>
        <taxon>Bacteria</taxon>
        <taxon>Bacillati</taxon>
        <taxon>Actinomycetota</taxon>
        <taxon>Acidimicrobiia</taxon>
        <taxon>Acidimicrobiales</taxon>
        <taxon>environmental samples</taxon>
    </lineage>
</organism>
<dbReference type="EC" id="2.4.1.129" evidence="4"/>
<name>A0A6J4IIF2_9ACTN</name>
<dbReference type="GO" id="GO:0016757">
    <property type="term" value="F:glycosyltransferase activity"/>
    <property type="evidence" value="ECO:0007669"/>
    <property type="project" value="UniProtKB-KW"/>
</dbReference>
<dbReference type="GO" id="GO:0016787">
    <property type="term" value="F:hydrolase activity"/>
    <property type="evidence" value="ECO:0007669"/>
    <property type="project" value="UniProtKB-KW"/>
</dbReference>
<dbReference type="AlphaFoldDB" id="A0A6J4IIF2"/>
<evidence type="ECO:0000256" key="2">
    <source>
        <dbReference type="SAM" id="Phobius"/>
    </source>
</evidence>
<feature type="signal peptide" evidence="3">
    <location>
        <begin position="1"/>
        <end position="22"/>
    </location>
</feature>
<keyword evidence="4" id="KW-0328">Glycosyltransferase</keyword>